<evidence type="ECO:0000313" key="2">
    <source>
        <dbReference type="EMBL" id="CAA9530904.1"/>
    </source>
</evidence>
<dbReference type="EMBL" id="CADCVT010000410">
    <property type="protein sequence ID" value="CAA9530904.1"/>
    <property type="molecule type" value="Genomic_DNA"/>
</dbReference>
<sequence>AAADESGRAVPGAGDAEGLRPRLRPGDLRPVDLRRQPHVGGHVPAGGRAHPSAAPVPLEARRGAVRPRPPVLGRGRPLRPRLPHPRDRGAAAGRRPPARRRREPHRRAPARPRPPVVGALRHPGPLRRPRRDLDEDPPRGGRRRLRRGDPQHPARPRPQRPRHPAGARVRHRRGPPVAAPDARARDRRPAAPAGQGDRADPADRAQPRRAPRRAADPGSARHDPRGRDRAPLCLGQPGRRDPRPGRPGQRPAHALPGAGQRAPALQLRPALARPCQGDQERARHHGQRRRRRPRRHGDAAVAPRPRRAARGPARRDGPRLRAHARADGHLRQPGVGDDHADPHRRGRPPRSAHARARGAAAREEPPQGAAGDAHAGRHAVHPAGDPRAGDPGDDARHRRRRAAAQPRDLERAGPAGAALQRGGAAAQQLPRVGDHRRRRAQHHVPELHGPHRLRDRGRPRHGRRRVAAHGRDARRAVRARHGGLRHEARAVGEEAHHQAGQDAGV</sequence>
<feature type="compositionally biased region" description="Basic and acidic residues" evidence="1">
    <location>
        <begin position="213"/>
        <end position="230"/>
    </location>
</feature>
<keyword evidence="2" id="KW-0808">Transferase</keyword>
<feature type="compositionally biased region" description="Basic and acidic residues" evidence="1">
    <location>
        <begin position="484"/>
        <end position="499"/>
    </location>
</feature>
<feature type="region of interest" description="Disordered" evidence="1">
    <location>
        <begin position="1"/>
        <end position="505"/>
    </location>
</feature>
<organism evidence="2">
    <name type="scientific">uncultured Solirubrobacteraceae bacterium</name>
    <dbReference type="NCBI Taxonomy" id="1162706"/>
    <lineage>
        <taxon>Bacteria</taxon>
        <taxon>Bacillati</taxon>
        <taxon>Actinomycetota</taxon>
        <taxon>Thermoleophilia</taxon>
        <taxon>Solirubrobacterales</taxon>
        <taxon>Solirubrobacteraceae</taxon>
        <taxon>environmental samples</taxon>
    </lineage>
</organism>
<feature type="compositionally biased region" description="Basic and acidic residues" evidence="1">
    <location>
        <begin position="197"/>
        <end position="206"/>
    </location>
</feature>
<feature type="compositionally biased region" description="Low complexity" evidence="1">
    <location>
        <begin position="260"/>
        <end position="274"/>
    </location>
</feature>
<name>A0A6J4TSL6_9ACTN</name>
<feature type="compositionally biased region" description="Basic residues" evidence="1">
    <location>
        <begin position="154"/>
        <end position="174"/>
    </location>
</feature>
<proteinExistence type="predicted"/>
<keyword evidence="2" id="KW-0012">Acyltransferase</keyword>
<feature type="non-terminal residue" evidence="2">
    <location>
        <position position="505"/>
    </location>
</feature>
<feature type="compositionally biased region" description="Basic and acidic residues" evidence="1">
    <location>
        <begin position="313"/>
        <end position="343"/>
    </location>
</feature>
<feature type="non-terminal residue" evidence="2">
    <location>
        <position position="1"/>
    </location>
</feature>
<feature type="compositionally biased region" description="Basic residues" evidence="1">
    <location>
        <begin position="96"/>
        <end position="110"/>
    </location>
</feature>
<feature type="compositionally biased region" description="Low complexity" evidence="1">
    <location>
        <begin position="412"/>
        <end position="431"/>
    </location>
</feature>
<evidence type="ECO:0000256" key="1">
    <source>
        <dbReference type="SAM" id="MobiDB-lite"/>
    </source>
</evidence>
<reference evidence="2" key="1">
    <citation type="submission" date="2020-02" db="EMBL/GenBank/DDBJ databases">
        <authorList>
            <person name="Meier V. D."/>
        </authorList>
    </citation>
    <scope>NUCLEOTIDE SEQUENCE</scope>
    <source>
        <strain evidence="2">AVDCRST_MAG85</strain>
    </source>
</reference>
<accession>A0A6J4TSL6</accession>
<feature type="compositionally biased region" description="Basic and acidic residues" evidence="1">
    <location>
        <begin position="17"/>
        <end position="35"/>
    </location>
</feature>
<feature type="compositionally biased region" description="Basic residues" evidence="1">
    <location>
        <begin position="450"/>
        <end position="468"/>
    </location>
</feature>
<feature type="compositionally biased region" description="Basic residues" evidence="1">
    <location>
        <begin position="282"/>
        <end position="295"/>
    </location>
</feature>
<dbReference type="GO" id="GO:0016746">
    <property type="term" value="F:acyltransferase activity"/>
    <property type="evidence" value="ECO:0007669"/>
    <property type="project" value="UniProtKB-KW"/>
</dbReference>
<feature type="compositionally biased region" description="Basic residues" evidence="1">
    <location>
        <begin position="344"/>
        <end position="356"/>
    </location>
</feature>
<feature type="compositionally biased region" description="Basic and acidic residues" evidence="1">
    <location>
        <begin position="387"/>
        <end position="396"/>
    </location>
</feature>
<dbReference type="AlphaFoldDB" id="A0A6J4TSL6"/>
<protein>
    <submittedName>
        <fullName evidence="2">Wax ester synthase/acyl-CoA:diacylglycerol acyltransferase</fullName>
    </submittedName>
</protein>
<gene>
    <name evidence="2" type="ORF">AVDCRST_MAG85-3667</name>
</gene>